<accession>A0A1X7ST12</accession>
<evidence type="ECO:0000313" key="2">
    <source>
        <dbReference type="EnsemblMetazoa" id="Aqu2.1.05218_001"/>
    </source>
</evidence>
<dbReference type="EnsemblMetazoa" id="Aqu2.1.05218_001">
    <property type="protein sequence ID" value="Aqu2.1.05218_001"/>
    <property type="gene ID" value="Aqu2.1.05218"/>
</dbReference>
<dbReference type="PROSITE" id="PS50878">
    <property type="entry name" value="RT_POL"/>
    <property type="match status" value="1"/>
</dbReference>
<reference evidence="2" key="1">
    <citation type="submission" date="2017-05" db="UniProtKB">
        <authorList>
            <consortium name="EnsemblMetazoa"/>
        </authorList>
    </citation>
    <scope>IDENTIFICATION</scope>
</reference>
<proteinExistence type="predicted"/>
<organism evidence="2">
    <name type="scientific">Amphimedon queenslandica</name>
    <name type="common">Sponge</name>
    <dbReference type="NCBI Taxonomy" id="400682"/>
    <lineage>
        <taxon>Eukaryota</taxon>
        <taxon>Metazoa</taxon>
        <taxon>Porifera</taxon>
        <taxon>Demospongiae</taxon>
        <taxon>Heteroscleromorpha</taxon>
        <taxon>Haplosclerida</taxon>
        <taxon>Niphatidae</taxon>
        <taxon>Amphimedon</taxon>
    </lineage>
</organism>
<sequence length="127" mass="14190">MSDVIYLDLQKAFDRVVHGILLNKLESVGISGHLLRWFHAYLSDLHQCVSINNSVSNLIPVPSGVPQGSILGTLLFLLFINNLPETIHHSLLLLFANDTKCIHTITEHPPHSLLSPSNMTLMLYVRV</sequence>
<dbReference type="PANTHER" id="PTHR33332">
    <property type="entry name" value="REVERSE TRANSCRIPTASE DOMAIN-CONTAINING PROTEIN"/>
    <property type="match status" value="1"/>
</dbReference>
<protein>
    <recommendedName>
        <fullName evidence="1">Reverse transcriptase domain-containing protein</fullName>
    </recommendedName>
</protein>
<feature type="domain" description="Reverse transcriptase" evidence="1">
    <location>
        <begin position="1"/>
        <end position="127"/>
    </location>
</feature>
<dbReference type="STRING" id="400682.A0A1X7ST12"/>
<dbReference type="InParanoid" id="A0A1X7ST12"/>
<dbReference type="AlphaFoldDB" id="A0A1X7ST12"/>
<dbReference type="InterPro" id="IPR000477">
    <property type="entry name" value="RT_dom"/>
</dbReference>
<dbReference type="InterPro" id="IPR043502">
    <property type="entry name" value="DNA/RNA_pol_sf"/>
</dbReference>
<evidence type="ECO:0000259" key="1">
    <source>
        <dbReference type="PROSITE" id="PS50878"/>
    </source>
</evidence>
<dbReference type="Pfam" id="PF00078">
    <property type="entry name" value="RVT_1"/>
    <property type="match status" value="1"/>
</dbReference>
<name>A0A1X7ST12_AMPQE</name>
<dbReference type="SUPFAM" id="SSF56672">
    <property type="entry name" value="DNA/RNA polymerases"/>
    <property type="match status" value="1"/>
</dbReference>